<dbReference type="GO" id="GO:0006636">
    <property type="term" value="P:unsaturated fatty acid biosynthetic process"/>
    <property type="evidence" value="ECO:0007669"/>
    <property type="project" value="TreeGrafter"/>
</dbReference>
<reference evidence="14" key="1">
    <citation type="submission" date="2025-08" db="UniProtKB">
        <authorList>
            <consortium name="RefSeq"/>
        </authorList>
    </citation>
    <scope>IDENTIFICATION</scope>
    <source>
        <tissue evidence="14">Whole body</tissue>
    </source>
</reference>
<accession>A0AAJ7JAG5</accession>
<dbReference type="KEGG" id="ccal:108630145"/>
<dbReference type="GeneID" id="108630145"/>
<dbReference type="AlphaFoldDB" id="A0AAJ7JAG5"/>
<evidence type="ECO:0000256" key="12">
    <source>
        <dbReference type="SAM" id="Phobius"/>
    </source>
</evidence>
<evidence type="ECO:0000256" key="9">
    <source>
        <dbReference type="ARBA" id="ARBA00023136"/>
    </source>
</evidence>
<dbReference type="GO" id="GO:0004768">
    <property type="term" value="F:stearoyl-CoA 9-desaturase activity"/>
    <property type="evidence" value="ECO:0007669"/>
    <property type="project" value="TreeGrafter"/>
</dbReference>
<protein>
    <submittedName>
        <fullName evidence="14">Acyl-CoA Delta(11) desaturase</fullName>
    </submittedName>
</protein>
<evidence type="ECO:0000313" key="13">
    <source>
        <dbReference type="Proteomes" id="UP000694925"/>
    </source>
</evidence>
<evidence type="ECO:0000256" key="4">
    <source>
        <dbReference type="ARBA" id="ARBA00022692"/>
    </source>
</evidence>
<feature type="transmembrane region" description="Helical" evidence="12">
    <location>
        <begin position="12"/>
        <end position="34"/>
    </location>
</feature>
<dbReference type="PANTHER" id="PTHR11351:SF26">
    <property type="entry name" value="FATTY ACID DESATURASE DOMAIN-CONTAINING PROTEIN"/>
    <property type="match status" value="1"/>
</dbReference>
<evidence type="ECO:0000313" key="14">
    <source>
        <dbReference type="RefSeq" id="XP_017888704.1"/>
    </source>
</evidence>
<dbReference type="Proteomes" id="UP000694925">
    <property type="component" value="Unplaced"/>
</dbReference>
<keyword evidence="10 11" id="KW-0275">Fatty acid biosynthesis</keyword>
<evidence type="ECO:0000256" key="5">
    <source>
        <dbReference type="ARBA" id="ARBA00022832"/>
    </source>
</evidence>
<keyword evidence="4 11" id="KW-0812">Transmembrane</keyword>
<dbReference type="PANTHER" id="PTHR11351">
    <property type="entry name" value="ACYL-COA DESATURASE"/>
    <property type="match status" value="1"/>
</dbReference>
<proteinExistence type="inferred from homology"/>
<feature type="transmembrane region" description="Helical" evidence="12">
    <location>
        <begin position="159"/>
        <end position="177"/>
    </location>
</feature>
<feature type="transmembrane region" description="Helical" evidence="12">
    <location>
        <begin position="183"/>
        <end position="207"/>
    </location>
</feature>
<evidence type="ECO:0000256" key="7">
    <source>
        <dbReference type="ARBA" id="ARBA00023002"/>
    </source>
</evidence>
<comment type="domain">
    <text evidence="11">The histidine box domains are involved in binding the catalytic metal ions.</text>
</comment>
<comment type="similarity">
    <text evidence="2 11">Belongs to the fatty acid desaturase type 1 family.</text>
</comment>
<keyword evidence="7 11" id="KW-0560">Oxidoreductase</keyword>
<evidence type="ECO:0000256" key="1">
    <source>
        <dbReference type="ARBA" id="ARBA00004141"/>
    </source>
</evidence>
<gene>
    <name evidence="14" type="primary">LOC108630145</name>
</gene>
<comment type="subcellular location">
    <subcellularLocation>
        <location evidence="1">Membrane</location>
        <topology evidence="1">Multi-pass membrane protein</topology>
    </subcellularLocation>
</comment>
<evidence type="ECO:0000256" key="3">
    <source>
        <dbReference type="ARBA" id="ARBA00022516"/>
    </source>
</evidence>
<comment type="cofactor">
    <cofactor evidence="11">
        <name>Fe(2+)</name>
        <dbReference type="ChEBI" id="CHEBI:29033"/>
    </cofactor>
</comment>
<keyword evidence="5" id="KW-0276">Fatty acid metabolism</keyword>
<feature type="transmembrane region" description="Helical" evidence="12">
    <location>
        <begin position="78"/>
        <end position="98"/>
    </location>
</feature>
<feature type="transmembrane region" description="Helical" evidence="12">
    <location>
        <begin position="40"/>
        <end position="57"/>
    </location>
</feature>
<keyword evidence="3 11" id="KW-0444">Lipid biosynthesis</keyword>
<dbReference type="GO" id="GO:0005506">
    <property type="term" value="F:iron ion binding"/>
    <property type="evidence" value="ECO:0007669"/>
    <property type="project" value="TreeGrafter"/>
</dbReference>
<dbReference type="PRINTS" id="PR00075">
    <property type="entry name" value="FACDDSATRASE"/>
</dbReference>
<organism evidence="13 14">
    <name type="scientific">Ceratina calcarata</name>
    <dbReference type="NCBI Taxonomy" id="156304"/>
    <lineage>
        <taxon>Eukaryota</taxon>
        <taxon>Metazoa</taxon>
        <taxon>Ecdysozoa</taxon>
        <taxon>Arthropoda</taxon>
        <taxon>Hexapoda</taxon>
        <taxon>Insecta</taxon>
        <taxon>Pterygota</taxon>
        <taxon>Neoptera</taxon>
        <taxon>Endopterygota</taxon>
        <taxon>Hymenoptera</taxon>
        <taxon>Apocrita</taxon>
        <taxon>Aculeata</taxon>
        <taxon>Apoidea</taxon>
        <taxon>Anthophila</taxon>
        <taxon>Apidae</taxon>
        <taxon>Ceratina</taxon>
        <taxon>Zadontomerus</taxon>
    </lineage>
</organism>
<dbReference type="InterPro" id="IPR015876">
    <property type="entry name" value="Acyl-CoA_DS"/>
</dbReference>
<name>A0AAJ7JAG5_9HYME</name>
<evidence type="ECO:0000256" key="2">
    <source>
        <dbReference type="ARBA" id="ARBA00009295"/>
    </source>
</evidence>
<keyword evidence="9 12" id="KW-0472">Membrane</keyword>
<dbReference type="RefSeq" id="XP_017888704.1">
    <property type="nucleotide sequence ID" value="XM_018033215.2"/>
</dbReference>
<evidence type="ECO:0000256" key="10">
    <source>
        <dbReference type="ARBA" id="ARBA00023160"/>
    </source>
</evidence>
<keyword evidence="13" id="KW-1185">Reference proteome</keyword>
<keyword evidence="6 12" id="KW-1133">Transmembrane helix</keyword>
<evidence type="ECO:0000256" key="11">
    <source>
        <dbReference type="RuleBase" id="RU000581"/>
    </source>
</evidence>
<evidence type="ECO:0000256" key="8">
    <source>
        <dbReference type="ARBA" id="ARBA00023098"/>
    </source>
</evidence>
<keyword evidence="8" id="KW-0443">Lipid metabolism</keyword>
<sequence length="321" mass="38054">MSEKKSVKNKEMQWAVILWYIHLHVLGLYGFWFALTSAKWMTVFFTLLLTILAYLGVTVGAHRFWTHRAFEAAWPLRLFLMLCHTIAGVGPIYDWVLYHRLHHKYYGTDKDPFNHKKGFLYSHFMANVLSWHMDYDEMIRLIDMRDVEQDGYVWFQKKFYWLLFGIFGILLPVNAPLEYWDESLSGAIVITGLLRFAITTNISWLVASSRLIWSLEGKKIPPDSISLFFITHSFWPAYHYMIPWDWKCGEYGTYDSGVATFFIKMWNELGMVDYLRTSETEDIRDMLHQMAKKKLTLENGLNELEELSKYNAKKTRIIPRH</sequence>
<evidence type="ECO:0000256" key="6">
    <source>
        <dbReference type="ARBA" id="ARBA00022989"/>
    </source>
</evidence>
<dbReference type="GO" id="GO:0005789">
    <property type="term" value="C:endoplasmic reticulum membrane"/>
    <property type="evidence" value="ECO:0007669"/>
    <property type="project" value="TreeGrafter"/>
</dbReference>